<reference evidence="2 3" key="1">
    <citation type="journal article" date="2018" name="Int. J. Syst. Evol. Microbiol.">
        <title>Mesosutterella multiformis gen. nov., sp. nov., a member of the family Sutterellaceae and Sutterella megalosphaeroides sp. nov., isolated from human faeces.</title>
        <authorList>
            <person name="Sakamoto M."/>
            <person name="Ikeyama N."/>
            <person name="Kunihiro T."/>
            <person name="Iino T."/>
            <person name="Yuki M."/>
            <person name="Ohkuma M."/>
        </authorList>
    </citation>
    <scope>NUCLEOTIDE SEQUENCE [LARGE SCALE GENOMIC DNA]</scope>
    <source>
        <strain evidence="2 3">4NBBH2</strain>
    </source>
</reference>
<proteinExistence type="predicted"/>
<evidence type="ECO:0000313" key="2">
    <source>
        <dbReference type="EMBL" id="GBO94766.1"/>
    </source>
</evidence>
<dbReference type="Proteomes" id="UP000266091">
    <property type="component" value="Unassembled WGS sequence"/>
</dbReference>
<organism evidence="2 3">
    <name type="scientific">Mesosutterella multiformis</name>
    <dbReference type="NCBI Taxonomy" id="2259133"/>
    <lineage>
        <taxon>Bacteria</taxon>
        <taxon>Pseudomonadati</taxon>
        <taxon>Pseudomonadota</taxon>
        <taxon>Betaproteobacteria</taxon>
        <taxon>Burkholderiales</taxon>
        <taxon>Sutterellaceae</taxon>
        <taxon>Mesosutterella</taxon>
    </lineage>
</organism>
<feature type="compositionally biased region" description="Basic and acidic residues" evidence="1">
    <location>
        <begin position="417"/>
        <end position="426"/>
    </location>
</feature>
<dbReference type="RefSeq" id="WP_116270972.1">
    <property type="nucleotide sequence ID" value="NZ_BGZJ01000002.1"/>
</dbReference>
<name>A0A388SER4_9BURK</name>
<comment type="caution">
    <text evidence="2">The sequence shown here is derived from an EMBL/GenBank/DDBJ whole genome shotgun (WGS) entry which is preliminary data.</text>
</comment>
<protein>
    <submittedName>
        <fullName evidence="2">Uncharacterized protein</fullName>
    </submittedName>
</protein>
<accession>A0A388SER4</accession>
<dbReference type="AlphaFoldDB" id="A0A388SER4"/>
<sequence length="587" mass="64874">MFLDTPIESLGREICQNSGDARKNKNKPVEVEFKTFEINTDELPDIEKLRDAINRGEDFWKSQNNPKADKFYAAAKAIIESDKITILRISDHNTWGLSGADQPDNTNMPWTALVMSEGASSKDGTGGGSFGIGKFAAFANSKIRTVFYSTLDSTGKQASQGLSILASFIDEKGSKTFGEGYCGTMDSKESTSPVYDQIHLDESFNRKSDDFGTDIYVLGFDSSGNWKNQLVAAILNGFLYAIDQDMMKVTVDDVVIDRNTLDDVISKYRKDCNDFTYDYYQILRSDNEWITFDDFDGNKDCMHLKLMVAPGLHRHVAMVRQTGMKILDRNRINGQIYFAGFLYVDGEKANKYLTSLENPAHKDWLVERDSNQGHAKQYLIHMNRRIRDELQKLVNQNFGGEINLQMDNMLQSIDVQEGDKEKRDVLTDETEEIKTRKHELRDNGEPYEADAEGTNPDEGDIGEGGGKDHGDSGSGGPGIGYGSGTGGNGQQGGMNPPGSGDDPGQSDRKKNRGVVLKTRRLVATDVLNGKYSLALQTEEACSDSVIDIGIAAEDAVYSPVLLDVSIKGQPNISFSGNRITGVELYKG</sequence>
<evidence type="ECO:0000313" key="3">
    <source>
        <dbReference type="Proteomes" id="UP000266091"/>
    </source>
</evidence>
<feature type="compositionally biased region" description="Acidic residues" evidence="1">
    <location>
        <begin position="445"/>
        <end position="461"/>
    </location>
</feature>
<feature type="compositionally biased region" description="Gly residues" evidence="1">
    <location>
        <begin position="472"/>
        <end position="492"/>
    </location>
</feature>
<gene>
    <name evidence="2" type="ORF">MESMUL_21200</name>
</gene>
<evidence type="ECO:0000256" key="1">
    <source>
        <dbReference type="SAM" id="MobiDB-lite"/>
    </source>
</evidence>
<feature type="region of interest" description="Disordered" evidence="1">
    <location>
        <begin position="416"/>
        <end position="515"/>
    </location>
</feature>
<dbReference type="EMBL" id="BGZJ01000002">
    <property type="protein sequence ID" value="GBO94766.1"/>
    <property type="molecule type" value="Genomic_DNA"/>
</dbReference>
<keyword evidence="3" id="KW-1185">Reference proteome</keyword>